<evidence type="ECO:0000313" key="3">
    <source>
        <dbReference type="Proteomes" id="UP000738359"/>
    </source>
</evidence>
<dbReference type="OrthoDB" id="610608at2759"/>
<feature type="compositionally biased region" description="Basic and acidic residues" evidence="1">
    <location>
        <begin position="16"/>
        <end position="33"/>
    </location>
</feature>
<reference evidence="2" key="1">
    <citation type="journal article" date="2020" name="Fungal Divers.">
        <title>Resolving the Mortierellaceae phylogeny through synthesis of multi-gene phylogenetics and phylogenomics.</title>
        <authorList>
            <person name="Vandepol N."/>
            <person name="Liber J."/>
            <person name="Desiro A."/>
            <person name="Na H."/>
            <person name="Kennedy M."/>
            <person name="Barry K."/>
            <person name="Grigoriev I.V."/>
            <person name="Miller A.N."/>
            <person name="O'Donnell K."/>
            <person name="Stajich J.E."/>
            <person name="Bonito G."/>
        </authorList>
    </citation>
    <scope>NUCLEOTIDE SEQUENCE</scope>
    <source>
        <strain evidence="2">CK1249</strain>
    </source>
</reference>
<feature type="region of interest" description="Disordered" evidence="1">
    <location>
        <begin position="1"/>
        <end position="33"/>
    </location>
</feature>
<evidence type="ECO:0000313" key="2">
    <source>
        <dbReference type="EMBL" id="KAF9965466.1"/>
    </source>
</evidence>
<evidence type="ECO:0000256" key="1">
    <source>
        <dbReference type="SAM" id="MobiDB-lite"/>
    </source>
</evidence>
<sequence>MFPSESSNTLTSLDDPCTKTNRDHAAKPIDGKKDDRAGLCKFQSWIKKNAAPKAKKPYSFCNWARNQRSNPAQIFYPKTVDDLTAIVHRAKAENMKSGVQQQVTRGLRPL</sequence>
<feature type="compositionally biased region" description="Polar residues" evidence="1">
    <location>
        <begin position="1"/>
        <end position="12"/>
    </location>
</feature>
<dbReference type="AlphaFoldDB" id="A0A9P6J9T5"/>
<protein>
    <submittedName>
        <fullName evidence="2">Uncharacterized protein</fullName>
    </submittedName>
</protein>
<dbReference type="EMBL" id="JAAAHY010000252">
    <property type="protein sequence ID" value="KAF9965466.1"/>
    <property type="molecule type" value="Genomic_DNA"/>
</dbReference>
<keyword evidence="3" id="KW-1185">Reference proteome</keyword>
<dbReference type="Proteomes" id="UP000738359">
    <property type="component" value="Unassembled WGS sequence"/>
</dbReference>
<name>A0A9P6J9T5_MORAP</name>
<gene>
    <name evidence="2" type="ORF">BGZ70_004803</name>
</gene>
<organism evidence="2 3">
    <name type="scientific">Mortierella alpina</name>
    <name type="common">Oleaginous fungus</name>
    <name type="synonym">Mortierella renispora</name>
    <dbReference type="NCBI Taxonomy" id="64518"/>
    <lineage>
        <taxon>Eukaryota</taxon>
        <taxon>Fungi</taxon>
        <taxon>Fungi incertae sedis</taxon>
        <taxon>Mucoromycota</taxon>
        <taxon>Mortierellomycotina</taxon>
        <taxon>Mortierellomycetes</taxon>
        <taxon>Mortierellales</taxon>
        <taxon>Mortierellaceae</taxon>
        <taxon>Mortierella</taxon>
    </lineage>
</organism>
<dbReference type="InterPro" id="IPR016167">
    <property type="entry name" value="FAD-bd_PCMH_sub1"/>
</dbReference>
<dbReference type="Gene3D" id="3.30.43.10">
    <property type="entry name" value="Uridine Diphospho-n-acetylenolpyruvylglucosamine Reductase, domain 2"/>
    <property type="match status" value="1"/>
</dbReference>
<accession>A0A9P6J9T5</accession>
<proteinExistence type="predicted"/>
<comment type="caution">
    <text evidence="2">The sequence shown here is derived from an EMBL/GenBank/DDBJ whole genome shotgun (WGS) entry which is preliminary data.</text>
</comment>